<comment type="caution">
    <text evidence="2">The sequence shown here is derived from an EMBL/GenBank/DDBJ whole genome shotgun (WGS) entry which is preliminary data.</text>
</comment>
<organism evidence="2 3">
    <name type="scientific">Vanilla planifolia</name>
    <name type="common">Vanilla</name>
    <dbReference type="NCBI Taxonomy" id="51239"/>
    <lineage>
        <taxon>Eukaryota</taxon>
        <taxon>Viridiplantae</taxon>
        <taxon>Streptophyta</taxon>
        <taxon>Embryophyta</taxon>
        <taxon>Tracheophyta</taxon>
        <taxon>Spermatophyta</taxon>
        <taxon>Magnoliopsida</taxon>
        <taxon>Liliopsida</taxon>
        <taxon>Asparagales</taxon>
        <taxon>Orchidaceae</taxon>
        <taxon>Vanilloideae</taxon>
        <taxon>Vanilleae</taxon>
        <taxon>Vanilla</taxon>
    </lineage>
</organism>
<dbReference type="PANTHER" id="PTHR35122:SF2">
    <property type="entry name" value="OS04G0598000 PROTEIN"/>
    <property type="match status" value="1"/>
</dbReference>
<proteinExistence type="predicted"/>
<accession>A0A835QJQ9</accession>
<dbReference type="PANTHER" id="PTHR35122">
    <property type="entry name" value="OSJNBA0093F12.14 PROTEIN"/>
    <property type="match status" value="1"/>
</dbReference>
<dbReference type="InterPro" id="IPR039291">
    <property type="entry name" value="At5g17165-like"/>
</dbReference>
<reference evidence="2 3" key="1">
    <citation type="journal article" date="2020" name="Nat. Food">
        <title>A phased Vanilla planifolia genome enables genetic improvement of flavour and production.</title>
        <authorList>
            <person name="Hasing T."/>
            <person name="Tang H."/>
            <person name="Brym M."/>
            <person name="Khazi F."/>
            <person name="Huang T."/>
            <person name="Chambers A.H."/>
        </authorList>
    </citation>
    <scope>NUCLEOTIDE SEQUENCE [LARGE SCALE GENOMIC DNA]</scope>
    <source>
        <tissue evidence="2">Leaf</tissue>
    </source>
</reference>
<protein>
    <submittedName>
        <fullName evidence="2">Uncharacterized protein</fullName>
    </submittedName>
</protein>
<feature type="region of interest" description="Disordered" evidence="1">
    <location>
        <begin position="102"/>
        <end position="155"/>
    </location>
</feature>
<dbReference type="OrthoDB" id="606645at2759"/>
<evidence type="ECO:0000313" key="2">
    <source>
        <dbReference type="EMBL" id="KAG0474605.1"/>
    </source>
</evidence>
<gene>
    <name evidence="2" type="ORF">HPP92_014291</name>
</gene>
<dbReference type="AlphaFoldDB" id="A0A835QJQ9"/>
<evidence type="ECO:0000313" key="3">
    <source>
        <dbReference type="Proteomes" id="UP000639772"/>
    </source>
</evidence>
<name>A0A835QJQ9_VANPL</name>
<feature type="compositionally biased region" description="Basic and acidic residues" evidence="1">
    <location>
        <begin position="144"/>
        <end position="155"/>
    </location>
</feature>
<evidence type="ECO:0000256" key="1">
    <source>
        <dbReference type="SAM" id="MobiDB-lite"/>
    </source>
</evidence>
<dbReference type="EMBL" id="JADCNM010000007">
    <property type="protein sequence ID" value="KAG0474605.1"/>
    <property type="molecule type" value="Genomic_DNA"/>
</dbReference>
<dbReference type="Pfam" id="PF22272">
    <property type="entry name" value="LEA_3b"/>
    <property type="match status" value="1"/>
</dbReference>
<sequence length="155" mass="16872">MTLLKIVLIRRTERNGKSIFAYYCMAAASSKGREIAGRIGKRLANQIRAVNSSRDLAPLFISRRAAHADSYYEKEIEEQVRPAVVPDHVIGARSDNYWGPHPTTGVFGPADLNGTAGGNVPGFRHPPGSSDGSSSALDQTVRFRPLEDLEKPNPA</sequence>
<dbReference type="Proteomes" id="UP000639772">
    <property type="component" value="Chromosome 7"/>
</dbReference>